<dbReference type="Gene3D" id="3.40.50.1820">
    <property type="entry name" value="alpha/beta hydrolase"/>
    <property type="match status" value="1"/>
</dbReference>
<evidence type="ECO:0008006" key="4">
    <source>
        <dbReference type="Google" id="ProtNLM"/>
    </source>
</evidence>
<accession>A0A0W8I2J6</accession>
<dbReference type="SUPFAM" id="SSF53474">
    <property type="entry name" value="alpha/beta-Hydrolases"/>
    <property type="match status" value="1"/>
</dbReference>
<evidence type="ECO:0000313" key="3">
    <source>
        <dbReference type="Proteomes" id="UP000054837"/>
    </source>
</evidence>
<name>A0A0W8I2J6_9MICO</name>
<comment type="caution">
    <text evidence="2">The sequence shown here is derived from an EMBL/GenBank/DDBJ whole genome shotgun (WGS) entry which is preliminary data.</text>
</comment>
<dbReference type="STRING" id="767452.AVL62_08400"/>
<dbReference type="Proteomes" id="UP000054837">
    <property type="component" value="Unassembled WGS sequence"/>
</dbReference>
<gene>
    <name evidence="2" type="ORF">AVL62_08400</name>
</gene>
<dbReference type="EMBL" id="LQBL01000031">
    <property type="protein sequence ID" value="KUG51940.1"/>
    <property type="molecule type" value="Genomic_DNA"/>
</dbReference>
<organism evidence="2 3">
    <name type="scientific">Serinicoccus chungangensis</name>
    <dbReference type="NCBI Taxonomy" id="767452"/>
    <lineage>
        <taxon>Bacteria</taxon>
        <taxon>Bacillati</taxon>
        <taxon>Actinomycetota</taxon>
        <taxon>Actinomycetes</taxon>
        <taxon>Micrococcales</taxon>
        <taxon>Ornithinimicrobiaceae</taxon>
        <taxon>Serinicoccus</taxon>
    </lineage>
</organism>
<protein>
    <recommendedName>
        <fullName evidence="4">Peptidase S9 prolyl oligopeptidase catalytic domain-containing protein</fullName>
    </recommendedName>
</protein>
<reference evidence="2 3" key="1">
    <citation type="submission" date="2015-12" db="EMBL/GenBank/DDBJ databases">
        <title>Serinicoccus chungangenesis strain CD08_5 genome sequencing and assembly.</title>
        <authorList>
            <person name="Chander A.M."/>
            <person name="Kaur G."/>
            <person name="Nair G.R."/>
            <person name="Dhawan D.K."/>
            <person name="Kochhar R.K."/>
            <person name="Mayilraj S."/>
            <person name="Bhadada S.K."/>
        </authorList>
    </citation>
    <scope>NUCLEOTIDE SEQUENCE [LARGE SCALE GENOMIC DNA]</scope>
    <source>
        <strain evidence="2 3">CD08_5</strain>
    </source>
</reference>
<dbReference type="AlphaFoldDB" id="A0A0W8I2J6"/>
<feature type="region of interest" description="Disordered" evidence="1">
    <location>
        <begin position="248"/>
        <end position="272"/>
    </location>
</feature>
<proteinExistence type="predicted"/>
<dbReference type="InterPro" id="IPR029058">
    <property type="entry name" value="AB_hydrolase_fold"/>
</dbReference>
<sequence length="272" mass="30157">MTTPPHLPYTTRSTSSGLDIDYLSMNDQADGMVVLMSNALVPGREDRRFPAFHRWSWAESWPNSHVLSVADPALRGTPVPDGAWYLDAQHDTIHAIAETVGAEAERRGIPLHRVVYYGSSLGGFGALCAAAVTRSHAVAEVPQIDFQRWFPGAVRKVEEHVLHGSVAELRAAHPERVDVWERFRHEGHIPSFSIVTNELDRSFQDQLGLVTAVRDHELYRRTQADLVISALTSGHQVLPKEVATRVVQEALDRSRPPESSSTSDTDEDDGGR</sequence>
<evidence type="ECO:0000256" key="1">
    <source>
        <dbReference type="SAM" id="MobiDB-lite"/>
    </source>
</evidence>
<keyword evidence="3" id="KW-1185">Reference proteome</keyword>
<evidence type="ECO:0000313" key="2">
    <source>
        <dbReference type="EMBL" id="KUG51940.1"/>
    </source>
</evidence>